<reference evidence="2 3" key="1">
    <citation type="submission" date="2019-01" db="EMBL/GenBank/DDBJ databases">
        <authorList>
            <person name="Ferrante I. M."/>
        </authorList>
    </citation>
    <scope>NUCLEOTIDE SEQUENCE [LARGE SCALE GENOMIC DNA]</scope>
    <source>
        <strain evidence="2 3">B856</strain>
    </source>
</reference>
<gene>
    <name evidence="2" type="ORF">PSNMU_V1.4_AUG-EV-PASAV3_0007160</name>
</gene>
<sequence>MKFSAATLFLLAGYASAGSQYSLTLKDGGYDSVRSALSPSLTYSGESNGMEYGSSVDLSSSSCPYSVWGQKKYSVGEGWTIKARSEYSKGKYDYDGDSAGTYITVEGSDADEETFVWGSGVVGGKNVKALKVGAKKIINTDGGKFMVAPRHSFETSETHVCLGFTKDDTKAYLTLSEDEKSFLVQQQLDDDNSASVKAGCSGFVAATMTNESDLGSTTVTVTPDDIDVEIKSDGWVAGIKSALSLDAEPTVRFSKSLTFGV</sequence>
<feature type="chain" id="PRO_5019353428" evidence="1">
    <location>
        <begin position="18"/>
        <end position="261"/>
    </location>
</feature>
<keyword evidence="3" id="KW-1185">Reference proteome</keyword>
<organism evidence="2 3">
    <name type="scientific">Pseudo-nitzschia multistriata</name>
    <dbReference type="NCBI Taxonomy" id="183589"/>
    <lineage>
        <taxon>Eukaryota</taxon>
        <taxon>Sar</taxon>
        <taxon>Stramenopiles</taxon>
        <taxon>Ochrophyta</taxon>
        <taxon>Bacillariophyta</taxon>
        <taxon>Bacillariophyceae</taxon>
        <taxon>Bacillariophycidae</taxon>
        <taxon>Bacillariales</taxon>
        <taxon>Bacillariaceae</taxon>
        <taxon>Pseudo-nitzschia</taxon>
    </lineage>
</organism>
<proteinExistence type="predicted"/>
<dbReference type="EMBL" id="CAACVS010000015">
    <property type="protein sequence ID" value="VEU33988.1"/>
    <property type="molecule type" value="Genomic_DNA"/>
</dbReference>
<accession>A0A448YW30</accession>
<dbReference type="AlphaFoldDB" id="A0A448YW30"/>
<keyword evidence="1" id="KW-0732">Signal</keyword>
<protein>
    <submittedName>
        <fullName evidence="2">Uncharacterized protein</fullName>
    </submittedName>
</protein>
<feature type="signal peptide" evidence="1">
    <location>
        <begin position="1"/>
        <end position="17"/>
    </location>
</feature>
<evidence type="ECO:0000256" key="1">
    <source>
        <dbReference type="SAM" id="SignalP"/>
    </source>
</evidence>
<evidence type="ECO:0000313" key="2">
    <source>
        <dbReference type="EMBL" id="VEU33988.1"/>
    </source>
</evidence>
<name>A0A448YW30_9STRA</name>
<evidence type="ECO:0000313" key="3">
    <source>
        <dbReference type="Proteomes" id="UP000291116"/>
    </source>
</evidence>
<dbReference type="Proteomes" id="UP000291116">
    <property type="component" value="Unassembled WGS sequence"/>
</dbReference>